<dbReference type="OrthoDB" id="9804264at2"/>
<dbReference type="GO" id="GO:0000271">
    <property type="term" value="P:polysaccharide biosynthetic process"/>
    <property type="evidence" value="ECO:0007669"/>
    <property type="project" value="TreeGrafter"/>
</dbReference>
<keyword evidence="3" id="KW-0032">Aminotransferase</keyword>
<comment type="similarity">
    <text evidence="1 2">Belongs to the DegT/DnrJ/EryC1 family.</text>
</comment>
<comment type="caution">
    <text evidence="3">The sequence shown here is derived from an EMBL/GenBank/DDBJ whole genome shotgun (WGS) entry which is preliminary data.</text>
</comment>
<dbReference type="PANTHER" id="PTHR30244:SF34">
    <property type="entry name" value="DTDP-4-AMINO-4,6-DIDEOXYGALACTOSE TRANSAMINASE"/>
    <property type="match status" value="1"/>
</dbReference>
<dbReference type="Proteomes" id="UP000289455">
    <property type="component" value="Unassembled WGS sequence"/>
</dbReference>
<sequence>MKNANRRDFIKKASILSLQAGIISKSNFLILSKNSNKPVILGGEKTILPNQWVKWPIWDSENDEKILLDVMRSGVWSRAKTVSLFEEKWANLIGSKRCLTVVNGTNALIIALNQSKIQAGDEVIVTPYTFIATIQAILANGAIPIFVDVDPTTFQMDPTKIEAKISQRTKAIMPVHILGLPCDMPRIMEVAKKHQLIVIEDACQAPLAAINHQHVGTFGKAGCFSFQNSKNIAIGEGGAIISNDEAFMDACYSFHNLGLPYGIATGSISAGSQIQGNKLRFSEYQAAIGLAQLSRLEEQTAKRNENANYLTSLLKSIDGIHTVRLYPDVTRAAYHLYPFRYDPNAFKGLSRAQFLQALDAEGVPCSGGYTSLNTQPFLKQTFESSNFKKMYSSNELNYTSYMENNQCPLNNQLCNEAVWFTQNLLLGTKNDMELIDQAIQRIHAHADQIKKKLK</sequence>
<organism evidence="3 4">
    <name type="scientific">Aquirufa rosea</name>
    <dbReference type="NCBI Taxonomy" id="2509241"/>
    <lineage>
        <taxon>Bacteria</taxon>
        <taxon>Pseudomonadati</taxon>
        <taxon>Bacteroidota</taxon>
        <taxon>Cytophagia</taxon>
        <taxon>Cytophagales</taxon>
        <taxon>Flectobacillaceae</taxon>
        <taxon>Aquirufa</taxon>
    </lineage>
</organism>
<dbReference type="GO" id="GO:0030170">
    <property type="term" value="F:pyridoxal phosphate binding"/>
    <property type="evidence" value="ECO:0007669"/>
    <property type="project" value="TreeGrafter"/>
</dbReference>
<dbReference type="InterPro" id="IPR000653">
    <property type="entry name" value="DegT/StrS_aminotransferase"/>
</dbReference>
<evidence type="ECO:0000313" key="4">
    <source>
        <dbReference type="Proteomes" id="UP000289455"/>
    </source>
</evidence>
<dbReference type="Gene3D" id="3.40.640.10">
    <property type="entry name" value="Type I PLP-dependent aspartate aminotransferase-like (Major domain)"/>
    <property type="match status" value="1"/>
</dbReference>
<dbReference type="PANTHER" id="PTHR30244">
    <property type="entry name" value="TRANSAMINASE"/>
    <property type="match status" value="1"/>
</dbReference>
<name>A0A4Q1C006_9BACT</name>
<dbReference type="GO" id="GO:0008483">
    <property type="term" value="F:transaminase activity"/>
    <property type="evidence" value="ECO:0007669"/>
    <property type="project" value="UniProtKB-KW"/>
</dbReference>
<dbReference type="AlphaFoldDB" id="A0A4Q1C006"/>
<dbReference type="RefSeq" id="WP_129026849.1">
    <property type="nucleotide sequence ID" value="NZ_SDHY01000003.1"/>
</dbReference>
<dbReference type="EMBL" id="SDHY01000003">
    <property type="protein sequence ID" value="RXK49752.1"/>
    <property type="molecule type" value="Genomic_DNA"/>
</dbReference>
<dbReference type="Gene3D" id="3.90.1150.10">
    <property type="entry name" value="Aspartate Aminotransferase, domain 1"/>
    <property type="match status" value="1"/>
</dbReference>
<keyword evidence="4" id="KW-1185">Reference proteome</keyword>
<evidence type="ECO:0000256" key="2">
    <source>
        <dbReference type="RuleBase" id="RU004508"/>
    </source>
</evidence>
<protein>
    <submittedName>
        <fullName evidence="3">DegT/DnrJ/EryC1/StrS family aminotransferase</fullName>
    </submittedName>
</protein>
<accession>A0A4Q1C006</accession>
<gene>
    <name evidence="3" type="ORF">ESB04_06140</name>
</gene>
<dbReference type="Pfam" id="PF01041">
    <property type="entry name" value="DegT_DnrJ_EryC1"/>
    <property type="match status" value="1"/>
</dbReference>
<keyword evidence="2" id="KW-0663">Pyridoxal phosphate</keyword>
<dbReference type="CDD" id="cd00616">
    <property type="entry name" value="AHBA_syn"/>
    <property type="match status" value="1"/>
</dbReference>
<proteinExistence type="inferred from homology"/>
<reference evidence="3 4" key="1">
    <citation type="submission" date="2019-01" db="EMBL/GenBank/DDBJ databases">
        <title>Cytophagaceae bacterium strain CAR-16.</title>
        <authorList>
            <person name="Chen W.-M."/>
        </authorList>
    </citation>
    <scope>NUCLEOTIDE SEQUENCE [LARGE SCALE GENOMIC DNA]</scope>
    <source>
        <strain evidence="3 4">CAR-16</strain>
    </source>
</reference>
<evidence type="ECO:0000313" key="3">
    <source>
        <dbReference type="EMBL" id="RXK49752.1"/>
    </source>
</evidence>
<evidence type="ECO:0000256" key="1">
    <source>
        <dbReference type="ARBA" id="ARBA00037999"/>
    </source>
</evidence>
<dbReference type="SUPFAM" id="SSF53383">
    <property type="entry name" value="PLP-dependent transferases"/>
    <property type="match status" value="1"/>
</dbReference>
<dbReference type="InterPro" id="IPR015422">
    <property type="entry name" value="PyrdxlP-dep_Trfase_small"/>
</dbReference>
<dbReference type="InterPro" id="IPR015424">
    <property type="entry name" value="PyrdxlP-dep_Trfase"/>
</dbReference>
<dbReference type="InterPro" id="IPR015421">
    <property type="entry name" value="PyrdxlP-dep_Trfase_major"/>
</dbReference>
<keyword evidence="3" id="KW-0808">Transferase</keyword>